<proteinExistence type="predicted"/>
<protein>
    <submittedName>
        <fullName evidence="7">Thiol:disulfide interchange protein DsbB</fullName>
    </submittedName>
</protein>
<dbReference type="InterPro" id="IPR023380">
    <property type="entry name" value="DsbB-like_sf"/>
</dbReference>
<dbReference type="SUPFAM" id="SSF158442">
    <property type="entry name" value="DsbB-like"/>
    <property type="match status" value="1"/>
</dbReference>
<evidence type="ECO:0000313" key="8">
    <source>
        <dbReference type="Proteomes" id="UP000292445"/>
    </source>
</evidence>
<dbReference type="PANTHER" id="PTHR36570">
    <property type="entry name" value="DISULFIDE BOND FORMATION PROTEIN B"/>
    <property type="match status" value="1"/>
</dbReference>
<dbReference type="Gene3D" id="1.20.1550.10">
    <property type="entry name" value="DsbB-like"/>
    <property type="match status" value="1"/>
</dbReference>
<feature type="transmembrane region" description="Helical" evidence="6">
    <location>
        <begin position="139"/>
        <end position="158"/>
    </location>
</feature>
<comment type="caution">
    <text evidence="7">The sequence shown here is derived from an EMBL/GenBank/DDBJ whole genome shotgun (WGS) entry which is preliminary data.</text>
</comment>
<keyword evidence="3 6" id="KW-0812">Transmembrane</keyword>
<accession>A0A4Q7NDW1</accession>
<dbReference type="EMBL" id="SGXC01000002">
    <property type="protein sequence ID" value="RZS81272.1"/>
    <property type="molecule type" value="Genomic_DNA"/>
</dbReference>
<dbReference type="AlphaFoldDB" id="A0A4Q7NDW1"/>
<dbReference type="Proteomes" id="UP000292445">
    <property type="component" value="Unassembled WGS sequence"/>
</dbReference>
<evidence type="ECO:0000256" key="2">
    <source>
        <dbReference type="ARBA" id="ARBA00022475"/>
    </source>
</evidence>
<evidence type="ECO:0000256" key="6">
    <source>
        <dbReference type="SAM" id="Phobius"/>
    </source>
</evidence>
<dbReference type="OrthoDB" id="3711263at2"/>
<feature type="transmembrane region" description="Helical" evidence="6">
    <location>
        <begin position="68"/>
        <end position="86"/>
    </location>
</feature>
<reference evidence="7 8" key="1">
    <citation type="submission" date="2019-02" db="EMBL/GenBank/DDBJ databases">
        <title>Genomic Encyclopedia of Type Strains, Phase IV (KMG-IV): sequencing the most valuable type-strain genomes for metagenomic binning, comparative biology and taxonomic classification.</title>
        <authorList>
            <person name="Goeker M."/>
        </authorList>
    </citation>
    <scope>NUCLEOTIDE SEQUENCE [LARGE SCALE GENOMIC DNA]</scope>
    <source>
        <strain evidence="7 8">K24</strain>
    </source>
</reference>
<keyword evidence="4 6" id="KW-1133">Transmembrane helix</keyword>
<keyword evidence="2" id="KW-1003">Cell membrane</keyword>
<dbReference type="Pfam" id="PF02600">
    <property type="entry name" value="DsbB"/>
    <property type="match status" value="1"/>
</dbReference>
<evidence type="ECO:0000313" key="7">
    <source>
        <dbReference type="EMBL" id="RZS81272.1"/>
    </source>
</evidence>
<dbReference type="RefSeq" id="WP_130358927.1">
    <property type="nucleotide sequence ID" value="NZ_SGXC01000002.1"/>
</dbReference>
<gene>
    <name evidence="7" type="ORF">EV675_3895</name>
</gene>
<dbReference type="InterPro" id="IPR003752">
    <property type="entry name" value="DiS_bond_form_DsbB/BdbC"/>
</dbReference>
<evidence type="ECO:0000256" key="1">
    <source>
        <dbReference type="ARBA" id="ARBA00004651"/>
    </source>
</evidence>
<dbReference type="GO" id="GO:0006457">
    <property type="term" value="P:protein folding"/>
    <property type="evidence" value="ECO:0007669"/>
    <property type="project" value="InterPro"/>
</dbReference>
<evidence type="ECO:0000256" key="3">
    <source>
        <dbReference type="ARBA" id="ARBA00022692"/>
    </source>
</evidence>
<dbReference type="GO" id="GO:0005886">
    <property type="term" value="C:plasma membrane"/>
    <property type="evidence" value="ECO:0007669"/>
    <property type="project" value="UniProtKB-SubCell"/>
</dbReference>
<comment type="subcellular location">
    <subcellularLocation>
        <location evidence="1">Cell membrane</location>
        <topology evidence="1">Multi-pass membrane protein</topology>
    </subcellularLocation>
</comment>
<evidence type="ECO:0000256" key="5">
    <source>
        <dbReference type="ARBA" id="ARBA00023136"/>
    </source>
</evidence>
<dbReference type="GO" id="GO:0015035">
    <property type="term" value="F:protein-disulfide reductase activity"/>
    <property type="evidence" value="ECO:0007669"/>
    <property type="project" value="InterPro"/>
</dbReference>
<dbReference type="PANTHER" id="PTHR36570:SF3">
    <property type="entry name" value="DISULFIDE BOND FORMATION PROTEIN B"/>
    <property type="match status" value="1"/>
</dbReference>
<organism evidence="7 8">
    <name type="scientific">Pigmentiphaga kullae</name>
    <dbReference type="NCBI Taxonomy" id="151784"/>
    <lineage>
        <taxon>Bacteria</taxon>
        <taxon>Pseudomonadati</taxon>
        <taxon>Pseudomonadota</taxon>
        <taxon>Betaproteobacteria</taxon>
        <taxon>Burkholderiales</taxon>
        <taxon>Alcaligenaceae</taxon>
        <taxon>Pigmentiphaga</taxon>
    </lineage>
</organism>
<keyword evidence="5 6" id="KW-0472">Membrane</keyword>
<name>A0A4Q7NDW1_9BURK</name>
<evidence type="ECO:0000256" key="4">
    <source>
        <dbReference type="ARBA" id="ARBA00022989"/>
    </source>
</evidence>
<keyword evidence="8" id="KW-1185">Reference proteome</keyword>
<dbReference type="InterPro" id="IPR050183">
    <property type="entry name" value="DsbB"/>
</dbReference>
<sequence>MKTVLVDRLLAFTAIASLGAVAVALVSQHVFDMQPCAWCVLQRLIYLAIAVFAVLGLVLRRIAAAQKTCAGIVAALALAGVATAIYQHNVASQLMSCDQTFADRFMTGSGLDGSLPSVFGIYATCADAAVDLLGVRYEIWSVLLFAVLAVAGVAALLLRRRPRSLFAGAAH</sequence>
<feature type="transmembrane region" description="Helical" evidence="6">
    <location>
        <begin position="40"/>
        <end position="59"/>
    </location>
</feature>